<evidence type="ECO:0000313" key="3">
    <source>
        <dbReference type="Proteomes" id="UP000241769"/>
    </source>
</evidence>
<evidence type="ECO:0000256" key="1">
    <source>
        <dbReference type="SAM" id="MobiDB-lite"/>
    </source>
</evidence>
<feature type="compositionally biased region" description="Basic residues" evidence="1">
    <location>
        <begin position="15"/>
        <end position="31"/>
    </location>
</feature>
<feature type="compositionally biased region" description="Polar residues" evidence="1">
    <location>
        <begin position="38"/>
        <end position="47"/>
    </location>
</feature>
<dbReference type="AlphaFoldDB" id="A0A2P6NF74"/>
<accession>A0A2P6NF74</accession>
<sequence>MVRTSELRTAPKGLSQRRQRLRLAPFHRRRSLRDQKSGQKSTLNELPQTIRHQHPPPIHNETNESDDHRLSLNRSPVTHSHAQRTLVFVVNSV</sequence>
<dbReference type="EMBL" id="MDYQ01000100">
    <property type="protein sequence ID" value="PRP82592.1"/>
    <property type="molecule type" value="Genomic_DNA"/>
</dbReference>
<proteinExistence type="predicted"/>
<feature type="region of interest" description="Disordered" evidence="1">
    <location>
        <begin position="1"/>
        <end position="93"/>
    </location>
</feature>
<reference evidence="2 3" key="1">
    <citation type="journal article" date="2018" name="Genome Biol. Evol.">
        <title>Multiple Roots of Fruiting Body Formation in Amoebozoa.</title>
        <authorList>
            <person name="Hillmann F."/>
            <person name="Forbes G."/>
            <person name="Novohradska S."/>
            <person name="Ferling I."/>
            <person name="Riege K."/>
            <person name="Groth M."/>
            <person name="Westermann M."/>
            <person name="Marz M."/>
            <person name="Spaller T."/>
            <person name="Winckler T."/>
            <person name="Schaap P."/>
            <person name="Glockner G."/>
        </authorList>
    </citation>
    <scope>NUCLEOTIDE SEQUENCE [LARGE SCALE GENOMIC DNA]</scope>
    <source>
        <strain evidence="2 3">Jena</strain>
    </source>
</reference>
<dbReference type="InParanoid" id="A0A2P6NF74"/>
<organism evidence="2 3">
    <name type="scientific">Planoprotostelium fungivorum</name>
    <dbReference type="NCBI Taxonomy" id="1890364"/>
    <lineage>
        <taxon>Eukaryota</taxon>
        <taxon>Amoebozoa</taxon>
        <taxon>Evosea</taxon>
        <taxon>Variosea</taxon>
        <taxon>Cavosteliida</taxon>
        <taxon>Cavosteliaceae</taxon>
        <taxon>Planoprotostelium</taxon>
    </lineage>
</organism>
<dbReference type="Proteomes" id="UP000241769">
    <property type="component" value="Unassembled WGS sequence"/>
</dbReference>
<protein>
    <submittedName>
        <fullName evidence="2">Uncharacterized protein</fullName>
    </submittedName>
</protein>
<evidence type="ECO:0000313" key="2">
    <source>
        <dbReference type="EMBL" id="PRP82592.1"/>
    </source>
</evidence>
<gene>
    <name evidence="2" type="ORF">PROFUN_04897</name>
</gene>
<feature type="compositionally biased region" description="Basic and acidic residues" evidence="1">
    <location>
        <begin position="61"/>
        <end position="70"/>
    </location>
</feature>
<comment type="caution">
    <text evidence="2">The sequence shown here is derived from an EMBL/GenBank/DDBJ whole genome shotgun (WGS) entry which is preliminary data.</text>
</comment>
<keyword evidence="3" id="KW-1185">Reference proteome</keyword>
<name>A0A2P6NF74_9EUKA</name>